<keyword evidence="6" id="KW-0547">Nucleotide-binding</keyword>
<dbReference type="InterPro" id="IPR050640">
    <property type="entry name" value="Bact_2-comp_sensor_kinase"/>
</dbReference>
<sequence length="601" mass="68210">MNWNSIRTKLIVFLILPIILSLGAGMFISYSLTTQSVKERAVEQNKNLLYQGYRNIAGLLQELNRISLTAYSDSELYRVLNAGHDDVAANSTIYASLNSIYKSTPDIFQVYLFGVKDRKATLMTQTTPKRWQGAAPYADAVPPEGRSVFLQSTHESHFYGLTSPIPEIKHEQVFTLHRRIERIPSNEPLGFLSIDVKLSSLQDIAEQLYDSRQERLYVTDTVGNIIYSGQEEMIGQAMNEDWYDEHLEAFSQNEQGSFEINHSMFVYQRINQENADWLIIKEIPEKHLLQEANRSVMINLIMFGLALLVIITATVLISIRVTAPIKRLADYMNEVKTGNLNVAVLPAGKDEIGMLTKRFRTMMETINDLILREYKLELSSKTSQLKALQAQINPHFLNNTLQIIGTLALELKVPQIYTLISALAKMMHYSMHNSDSTVTLKDELEHVKAYMELQKERFENRFSYASEVPDHLLHVKVPKLILQPIMENYFKHGLSVTETDGRIRLQASQDESYVFIVIENNGASIPPGQLKELSLELQRQAEAEFDAEAEAGESVRKELIPATIGLHNVLARLRLVYGEAASLELENLEPAGVRIILKLPV</sequence>
<comment type="subcellular location">
    <subcellularLocation>
        <location evidence="1">Cell membrane</location>
        <topology evidence="1">Multi-pass membrane protein</topology>
    </subcellularLocation>
</comment>
<dbReference type="Pfam" id="PF06580">
    <property type="entry name" value="His_kinase"/>
    <property type="match status" value="1"/>
</dbReference>
<dbReference type="SUPFAM" id="SSF55874">
    <property type="entry name" value="ATPase domain of HSP90 chaperone/DNA topoisomerase II/histidine kinase"/>
    <property type="match status" value="1"/>
</dbReference>
<dbReference type="GO" id="GO:0000155">
    <property type="term" value="F:phosphorelay sensor kinase activity"/>
    <property type="evidence" value="ECO:0007669"/>
    <property type="project" value="InterPro"/>
</dbReference>
<evidence type="ECO:0000256" key="2">
    <source>
        <dbReference type="ARBA" id="ARBA00022475"/>
    </source>
</evidence>
<dbReference type="Gene3D" id="3.30.450.20">
    <property type="entry name" value="PAS domain"/>
    <property type="match status" value="1"/>
</dbReference>
<dbReference type="Proteomes" id="UP000681162">
    <property type="component" value="Unassembled WGS sequence"/>
</dbReference>
<evidence type="ECO:0000256" key="3">
    <source>
        <dbReference type="ARBA" id="ARBA00022553"/>
    </source>
</evidence>
<keyword evidence="5 12" id="KW-0812">Transmembrane</keyword>
<evidence type="ECO:0000256" key="11">
    <source>
        <dbReference type="ARBA" id="ARBA00023136"/>
    </source>
</evidence>
<evidence type="ECO:0000313" key="15">
    <source>
        <dbReference type="Proteomes" id="UP000681162"/>
    </source>
</evidence>
<dbReference type="EMBL" id="BORR01000005">
    <property type="protein sequence ID" value="GIO36985.1"/>
    <property type="molecule type" value="Genomic_DNA"/>
</dbReference>
<dbReference type="SUPFAM" id="SSF158472">
    <property type="entry name" value="HAMP domain-like"/>
    <property type="match status" value="1"/>
</dbReference>
<keyword evidence="11 12" id="KW-0472">Membrane</keyword>
<evidence type="ECO:0000256" key="7">
    <source>
        <dbReference type="ARBA" id="ARBA00022777"/>
    </source>
</evidence>
<evidence type="ECO:0000256" key="5">
    <source>
        <dbReference type="ARBA" id="ARBA00022692"/>
    </source>
</evidence>
<evidence type="ECO:0000256" key="10">
    <source>
        <dbReference type="ARBA" id="ARBA00023012"/>
    </source>
</evidence>
<keyword evidence="4" id="KW-0808">Transferase</keyword>
<dbReference type="InterPro" id="IPR010559">
    <property type="entry name" value="Sig_transdc_His_kin_internal"/>
</dbReference>
<dbReference type="PANTHER" id="PTHR34220">
    <property type="entry name" value="SENSOR HISTIDINE KINASE YPDA"/>
    <property type="match status" value="1"/>
</dbReference>
<dbReference type="GO" id="GO:0005886">
    <property type="term" value="C:plasma membrane"/>
    <property type="evidence" value="ECO:0007669"/>
    <property type="project" value="UniProtKB-SubCell"/>
</dbReference>
<dbReference type="RefSeq" id="WP_212939279.1">
    <property type="nucleotide sequence ID" value="NZ_BORR01000005.1"/>
</dbReference>
<protein>
    <submittedName>
        <fullName evidence="14">Histidine kinase</fullName>
    </submittedName>
</protein>
<name>A0A920CEV2_9BACL</name>
<reference evidence="14 15" key="1">
    <citation type="submission" date="2021-03" db="EMBL/GenBank/DDBJ databases">
        <title>Antimicrobial resistance genes in bacteria isolated from Japanese honey, and their potential for conferring macrolide and lincosamide resistance in the American foulbrood pathogen Paenibacillus larvae.</title>
        <authorList>
            <person name="Okamoto M."/>
            <person name="Kumagai M."/>
            <person name="Kanamori H."/>
            <person name="Takamatsu D."/>
        </authorList>
    </citation>
    <scope>NUCLEOTIDE SEQUENCE [LARGE SCALE GENOMIC DNA]</scope>
    <source>
        <strain evidence="14 15">J41TS12</strain>
    </source>
</reference>
<keyword evidence="3" id="KW-0597">Phosphoprotein</keyword>
<evidence type="ECO:0000256" key="8">
    <source>
        <dbReference type="ARBA" id="ARBA00022840"/>
    </source>
</evidence>
<evidence type="ECO:0000256" key="6">
    <source>
        <dbReference type="ARBA" id="ARBA00022741"/>
    </source>
</evidence>
<keyword evidence="2" id="KW-1003">Cell membrane</keyword>
<feature type="transmembrane region" description="Helical" evidence="12">
    <location>
        <begin position="296"/>
        <end position="319"/>
    </location>
</feature>
<evidence type="ECO:0000256" key="1">
    <source>
        <dbReference type="ARBA" id="ARBA00004651"/>
    </source>
</evidence>
<dbReference type="PANTHER" id="PTHR34220:SF11">
    <property type="entry name" value="SENSOR PROTEIN KINASE HPTS"/>
    <property type="match status" value="1"/>
</dbReference>
<dbReference type="SMART" id="SM00304">
    <property type="entry name" value="HAMP"/>
    <property type="match status" value="1"/>
</dbReference>
<keyword evidence="15" id="KW-1185">Reference proteome</keyword>
<dbReference type="PROSITE" id="PS50885">
    <property type="entry name" value="HAMP"/>
    <property type="match status" value="1"/>
</dbReference>
<keyword evidence="9 12" id="KW-1133">Transmembrane helix</keyword>
<evidence type="ECO:0000256" key="9">
    <source>
        <dbReference type="ARBA" id="ARBA00022989"/>
    </source>
</evidence>
<dbReference type="InterPro" id="IPR003660">
    <property type="entry name" value="HAMP_dom"/>
</dbReference>
<dbReference type="InterPro" id="IPR036890">
    <property type="entry name" value="HATPase_C_sf"/>
</dbReference>
<proteinExistence type="predicted"/>
<evidence type="ECO:0000256" key="4">
    <source>
        <dbReference type="ARBA" id="ARBA00022679"/>
    </source>
</evidence>
<keyword evidence="8" id="KW-0067">ATP-binding</keyword>
<dbReference type="AlphaFoldDB" id="A0A920CEV2"/>
<dbReference type="Gene3D" id="1.10.8.500">
    <property type="entry name" value="HAMP domain in histidine kinase"/>
    <property type="match status" value="1"/>
</dbReference>
<accession>A0A920CEV2</accession>
<keyword evidence="10" id="KW-0902">Two-component regulatory system</keyword>
<keyword evidence="7 14" id="KW-0418">Kinase</keyword>
<dbReference type="Pfam" id="PF00672">
    <property type="entry name" value="HAMP"/>
    <property type="match status" value="1"/>
</dbReference>
<gene>
    <name evidence="14" type="ORF">J41TS12_18460</name>
</gene>
<evidence type="ECO:0000256" key="12">
    <source>
        <dbReference type="SAM" id="Phobius"/>
    </source>
</evidence>
<feature type="transmembrane region" description="Helical" evidence="12">
    <location>
        <begin position="12"/>
        <end position="32"/>
    </location>
</feature>
<comment type="caution">
    <text evidence="14">The sequence shown here is derived from an EMBL/GenBank/DDBJ whole genome shotgun (WGS) entry which is preliminary data.</text>
</comment>
<dbReference type="CDD" id="cd06225">
    <property type="entry name" value="HAMP"/>
    <property type="match status" value="1"/>
</dbReference>
<feature type="domain" description="HAMP" evidence="13">
    <location>
        <begin position="319"/>
        <end position="371"/>
    </location>
</feature>
<dbReference type="GO" id="GO:0005524">
    <property type="term" value="F:ATP binding"/>
    <property type="evidence" value="ECO:0007669"/>
    <property type="project" value="UniProtKB-KW"/>
</dbReference>
<evidence type="ECO:0000313" key="14">
    <source>
        <dbReference type="EMBL" id="GIO36985.1"/>
    </source>
</evidence>
<organism evidence="14 15">
    <name type="scientific">Paenibacillus antibioticophila</name>
    <dbReference type="NCBI Taxonomy" id="1274374"/>
    <lineage>
        <taxon>Bacteria</taxon>
        <taxon>Bacillati</taxon>
        <taxon>Bacillota</taxon>
        <taxon>Bacilli</taxon>
        <taxon>Bacillales</taxon>
        <taxon>Paenibacillaceae</taxon>
        <taxon>Paenibacillus</taxon>
    </lineage>
</organism>
<dbReference type="Gene3D" id="3.30.565.10">
    <property type="entry name" value="Histidine kinase-like ATPase, C-terminal domain"/>
    <property type="match status" value="1"/>
</dbReference>
<evidence type="ECO:0000259" key="13">
    <source>
        <dbReference type="PROSITE" id="PS50885"/>
    </source>
</evidence>